<keyword evidence="3" id="KW-1133">Transmembrane helix</keyword>
<sequence length="180" mass="20100">MSSAYYGYSWSTCTGYRATNRSSYAQNPCWKKGTSNNKYHVEKLACAGLSVLGLSQDSNHAHAVEVKNTMIFNAFVMCQIFNEFNARKPDEMNVFSGVSKNPLFVAIVGVTFVLQIIIVTFLGEFAHTVALSWQLWLASIVIGLVSWPLAVVGKLIPVPRTPMSVYFKKPFRKYRASRSA</sequence>
<accession>A0ABQ7NX68</accession>
<evidence type="ECO:0000256" key="3">
    <source>
        <dbReference type="SAM" id="Phobius"/>
    </source>
</evidence>
<evidence type="ECO:0000313" key="6">
    <source>
        <dbReference type="Proteomes" id="UP000823674"/>
    </source>
</evidence>
<feature type="transmembrane region" description="Helical" evidence="3">
    <location>
        <begin position="103"/>
        <end position="123"/>
    </location>
</feature>
<keyword evidence="3" id="KW-0812">Transmembrane</keyword>
<protein>
    <recommendedName>
        <fullName evidence="4">Cation-transporting P-type ATPase C-terminal domain-containing protein</fullName>
    </recommendedName>
</protein>
<dbReference type="Gene3D" id="1.20.1110.10">
    <property type="entry name" value="Calcium-transporting ATPase, transmembrane domain"/>
    <property type="match status" value="1"/>
</dbReference>
<dbReference type="InterPro" id="IPR023298">
    <property type="entry name" value="ATPase_P-typ_TM_dom_sf"/>
</dbReference>
<dbReference type="EMBL" id="JADBGQ010000001">
    <property type="protein sequence ID" value="KAG5415459.1"/>
    <property type="molecule type" value="Genomic_DNA"/>
</dbReference>
<keyword evidence="1" id="KW-0479">Metal-binding</keyword>
<name>A0ABQ7NX68_BRACM</name>
<keyword evidence="2" id="KW-0460">Magnesium</keyword>
<dbReference type="SUPFAM" id="SSF81665">
    <property type="entry name" value="Calcium ATPase, transmembrane domain M"/>
    <property type="match status" value="1"/>
</dbReference>
<keyword evidence="6" id="KW-1185">Reference proteome</keyword>
<organism evidence="5 6">
    <name type="scientific">Brassica rapa subsp. trilocularis</name>
    <dbReference type="NCBI Taxonomy" id="1813537"/>
    <lineage>
        <taxon>Eukaryota</taxon>
        <taxon>Viridiplantae</taxon>
        <taxon>Streptophyta</taxon>
        <taxon>Embryophyta</taxon>
        <taxon>Tracheophyta</taxon>
        <taxon>Spermatophyta</taxon>
        <taxon>Magnoliopsida</taxon>
        <taxon>eudicotyledons</taxon>
        <taxon>Gunneridae</taxon>
        <taxon>Pentapetalae</taxon>
        <taxon>rosids</taxon>
        <taxon>malvids</taxon>
        <taxon>Brassicales</taxon>
        <taxon>Brassicaceae</taxon>
        <taxon>Brassiceae</taxon>
        <taxon>Brassica</taxon>
    </lineage>
</organism>
<gene>
    <name evidence="5" type="primary">A01g508760.1_BraROA</name>
    <name evidence="5" type="ORF">IGI04_003026</name>
</gene>
<evidence type="ECO:0000256" key="1">
    <source>
        <dbReference type="ARBA" id="ARBA00022723"/>
    </source>
</evidence>
<evidence type="ECO:0000256" key="2">
    <source>
        <dbReference type="ARBA" id="ARBA00022842"/>
    </source>
</evidence>
<evidence type="ECO:0000313" key="5">
    <source>
        <dbReference type="EMBL" id="KAG5415459.1"/>
    </source>
</evidence>
<proteinExistence type="predicted"/>
<dbReference type="Pfam" id="PF00689">
    <property type="entry name" value="Cation_ATPase_C"/>
    <property type="match status" value="1"/>
</dbReference>
<reference evidence="5 6" key="1">
    <citation type="submission" date="2021-03" db="EMBL/GenBank/DDBJ databases">
        <authorList>
            <person name="King G.J."/>
            <person name="Bancroft I."/>
            <person name="Baten A."/>
            <person name="Bloomfield J."/>
            <person name="Borpatragohain P."/>
            <person name="He Z."/>
            <person name="Irish N."/>
            <person name="Irwin J."/>
            <person name="Liu K."/>
            <person name="Mauleon R.P."/>
            <person name="Moore J."/>
            <person name="Morris R."/>
            <person name="Ostergaard L."/>
            <person name="Wang B."/>
            <person name="Wells R."/>
        </authorList>
    </citation>
    <scope>NUCLEOTIDE SEQUENCE [LARGE SCALE GENOMIC DNA]</scope>
    <source>
        <strain evidence="5">R-o-18</strain>
        <tissue evidence="5">Leaf</tissue>
    </source>
</reference>
<dbReference type="InterPro" id="IPR006068">
    <property type="entry name" value="ATPase_P-typ_cation-transptr_C"/>
</dbReference>
<keyword evidence="3" id="KW-0472">Membrane</keyword>
<feature type="domain" description="Cation-transporting P-type ATPase C-terminal" evidence="4">
    <location>
        <begin position="59"/>
        <end position="156"/>
    </location>
</feature>
<dbReference type="Proteomes" id="UP000823674">
    <property type="component" value="Chromosome A01"/>
</dbReference>
<comment type="caution">
    <text evidence="5">The sequence shown here is derived from an EMBL/GenBank/DDBJ whole genome shotgun (WGS) entry which is preliminary data.</text>
</comment>
<dbReference type="PANTHER" id="PTHR24093:SF520">
    <property type="entry name" value="CALCIUM-TRANSPORTING ATPASE 9, PLASMA MEMBRANE-TYPE"/>
    <property type="match status" value="1"/>
</dbReference>
<feature type="transmembrane region" description="Helical" evidence="3">
    <location>
        <begin position="135"/>
        <end position="156"/>
    </location>
</feature>
<dbReference type="PANTHER" id="PTHR24093">
    <property type="entry name" value="CATION TRANSPORTING ATPASE"/>
    <property type="match status" value="1"/>
</dbReference>
<evidence type="ECO:0000259" key="4">
    <source>
        <dbReference type="Pfam" id="PF00689"/>
    </source>
</evidence>